<protein>
    <submittedName>
        <fullName evidence="2">Uncharacterized protein</fullName>
    </submittedName>
</protein>
<evidence type="ECO:0000256" key="1">
    <source>
        <dbReference type="SAM" id="MobiDB-lite"/>
    </source>
</evidence>
<dbReference type="AlphaFoldDB" id="F0QRX4"/>
<reference evidence="2 3" key="1">
    <citation type="journal article" date="2011" name="J. Bacteriol.">
        <title>Complete genome sequences of two hemotropic Mycoplasmas, Mycoplasma haemofelis strain Ohio2 and Mycoplasma suis strain Illinois.</title>
        <authorList>
            <person name="Messick J.B."/>
            <person name="Santos A.P."/>
            <person name="Guimaraes A.M."/>
        </authorList>
    </citation>
    <scope>NUCLEOTIDE SEQUENCE [LARGE SCALE GENOMIC DNA]</scope>
    <source>
        <strain evidence="2 3">Illinois</strain>
    </source>
</reference>
<dbReference type="EMBL" id="CP002525">
    <property type="protein sequence ID" value="ADX98244.1"/>
    <property type="molecule type" value="Genomic_DNA"/>
</dbReference>
<keyword evidence="3" id="KW-1185">Reference proteome</keyword>
<dbReference type="HOGENOM" id="CLU_1022414_0_0_14"/>
<dbReference type="STRING" id="768700.MSU_0713"/>
<sequence>MIGGIATKALILVVGLGAGLGAGEIGSMYNYDETISDYQKGTRIFDKVQLSSISQEPGKGILVGENKTHFGGWEDNVRVGGRATGGGKVGKNDVDIIFTQNNLVKTDKGNNNGGSSNHNHNTKRTTKGISNRHVCILLGENIVKGGSQTTQQASSTTNQQSSKDTCWNFSEASAKKKSNGEKYYIQATGGNGSQVFLDSTDDPKLGILELDKNNKNKVKRALGRKGWILGLKVNDPKKWCTNYLDRGVQTQWKGNSLNSPHNKKTAANMKNIGFDFLRQSIMVWDEHNDVITSGWEKENQNAKNNQGTRYMEVINCYKV</sequence>
<feature type="compositionally biased region" description="Low complexity" evidence="1">
    <location>
        <begin position="109"/>
        <end position="119"/>
    </location>
</feature>
<evidence type="ECO:0000313" key="2">
    <source>
        <dbReference type="EMBL" id="ADX98244.1"/>
    </source>
</evidence>
<accession>F0QRX4</accession>
<name>F0QRX4_MYCSL</name>
<proteinExistence type="predicted"/>
<feature type="region of interest" description="Disordered" evidence="1">
    <location>
        <begin position="105"/>
        <end position="125"/>
    </location>
</feature>
<dbReference type="Proteomes" id="UP000007484">
    <property type="component" value="Chromosome"/>
</dbReference>
<dbReference type="KEGG" id="mss:MSU_0713"/>
<evidence type="ECO:0000313" key="3">
    <source>
        <dbReference type="Proteomes" id="UP000007484"/>
    </source>
</evidence>
<gene>
    <name evidence="2" type="ordered locus">MSU_0713</name>
</gene>
<dbReference type="RefSeq" id="WP_013609366.1">
    <property type="nucleotide sequence ID" value="NC_015155.1"/>
</dbReference>
<organism evidence="2 3">
    <name type="scientific">Mycoplasma suis (strain Illinois)</name>
    <dbReference type="NCBI Taxonomy" id="768700"/>
    <lineage>
        <taxon>Bacteria</taxon>
        <taxon>Bacillati</taxon>
        <taxon>Mycoplasmatota</taxon>
        <taxon>Mollicutes</taxon>
        <taxon>Mycoplasmataceae</taxon>
        <taxon>Mycoplasma</taxon>
    </lineage>
</organism>